<evidence type="ECO:0000256" key="2">
    <source>
        <dbReference type="ARBA" id="ARBA00004586"/>
    </source>
</evidence>
<dbReference type="PRINTS" id="PR00463">
    <property type="entry name" value="EP450I"/>
</dbReference>
<proteinExistence type="inferred from homology"/>
<keyword evidence="12" id="KW-1185">Reference proteome</keyword>
<dbReference type="InterPro" id="IPR050196">
    <property type="entry name" value="Cytochrome_P450_Monoox"/>
</dbReference>
<evidence type="ECO:0008006" key="13">
    <source>
        <dbReference type="Google" id="ProtNLM"/>
    </source>
</evidence>
<dbReference type="Pfam" id="PF00067">
    <property type="entry name" value="p450"/>
    <property type="match status" value="1"/>
</dbReference>
<keyword evidence="5" id="KW-0256">Endoplasmic reticulum</keyword>
<dbReference type="InterPro" id="IPR002401">
    <property type="entry name" value="Cyt_P450_E_grp-I"/>
</dbReference>
<keyword evidence="9 10" id="KW-0479">Metal-binding</keyword>
<sequence>MEIVFISVCLLLFLVYFIFLRGDKRTSELTNKFPGPRTLPFIGNSLDFNVKPTEMLQLYIDYAKKWPKRFRYWVGERPYLTIYNPEDVEVILSSKIQIDKSHEYHYFDDWLGKGLLTSTGHKWRSRRKMLTPAFKYHLLDSFMDVFNIQSQILVERLATKVDNGSFDVYPFISCCTLDILCDSVMGQSVNAQINSDSAYVRATDKMEYIFLKRQYNVLLWPDFIFYLSPLGREQTKTVKIIHAFSDKIIAERKKHYANNSNNNFSIEDNTRFKKKQHFTFLDILLQSRDKDDSLTDQEIRNEVDTFMAAGNDSAAAGLAWTVFLLGLYTNIQKKAQKELDDVLGKDNKFPITPDDLTNLKYLDCIIKESHRIFPPVPMILRTLNQDVILDGKTVPAGVTIQIQIYLLHHNPEIYPDPEVFNPDRFLAECNSQINAFSFIPFSAGPRNCIGQKYSMLMEKVIMANLLRNYTIESVDRMEDLVLTGQMTLRNEHGIPIRLNKR</sequence>
<evidence type="ECO:0000256" key="9">
    <source>
        <dbReference type="PIRSR" id="PIRSR602401-1"/>
    </source>
</evidence>
<dbReference type="EnsemblMetazoa" id="SMAR008807-RA">
    <property type="protein sequence ID" value="SMAR008807-PA"/>
    <property type="gene ID" value="SMAR008807"/>
</dbReference>
<reference evidence="12" key="1">
    <citation type="submission" date="2011-05" db="EMBL/GenBank/DDBJ databases">
        <authorList>
            <person name="Richards S.R."/>
            <person name="Qu J."/>
            <person name="Jiang H."/>
            <person name="Jhangiani S.N."/>
            <person name="Agravi P."/>
            <person name="Goodspeed R."/>
            <person name="Gross S."/>
            <person name="Mandapat C."/>
            <person name="Jackson L."/>
            <person name="Mathew T."/>
            <person name="Pu L."/>
            <person name="Thornton R."/>
            <person name="Saada N."/>
            <person name="Wilczek-Boney K.B."/>
            <person name="Lee S."/>
            <person name="Kovar C."/>
            <person name="Wu Y."/>
            <person name="Scherer S.E."/>
            <person name="Worley K.C."/>
            <person name="Muzny D.M."/>
            <person name="Gibbs R."/>
        </authorList>
    </citation>
    <scope>NUCLEOTIDE SEQUENCE</scope>
    <source>
        <strain evidence="12">Brora</strain>
    </source>
</reference>
<dbReference type="EMBL" id="JH431856">
    <property type="status" value="NOT_ANNOTATED_CDS"/>
    <property type="molecule type" value="Genomic_DNA"/>
</dbReference>
<dbReference type="GO" id="GO:0005506">
    <property type="term" value="F:iron ion binding"/>
    <property type="evidence" value="ECO:0007669"/>
    <property type="project" value="InterPro"/>
</dbReference>
<keyword evidence="8" id="KW-0472">Membrane</keyword>
<accession>T1J5A9</accession>
<protein>
    <recommendedName>
        <fullName evidence="13">Cytochrome P450</fullName>
    </recommendedName>
</protein>
<evidence type="ECO:0000256" key="7">
    <source>
        <dbReference type="ARBA" id="ARBA00023033"/>
    </source>
</evidence>
<dbReference type="Gene3D" id="1.10.630.10">
    <property type="entry name" value="Cytochrome P450"/>
    <property type="match status" value="1"/>
</dbReference>
<dbReference type="PANTHER" id="PTHR24291">
    <property type="entry name" value="CYTOCHROME P450 FAMILY 4"/>
    <property type="match status" value="1"/>
</dbReference>
<dbReference type="HOGENOM" id="CLU_001570_5_1_1"/>
<keyword evidence="4 9" id="KW-0349">Heme</keyword>
<dbReference type="GO" id="GO:0020037">
    <property type="term" value="F:heme binding"/>
    <property type="evidence" value="ECO:0007669"/>
    <property type="project" value="InterPro"/>
</dbReference>
<dbReference type="PRINTS" id="PR00385">
    <property type="entry name" value="P450"/>
</dbReference>
<dbReference type="InterPro" id="IPR017972">
    <property type="entry name" value="Cyt_P450_CS"/>
</dbReference>
<dbReference type="AlphaFoldDB" id="T1J5A9"/>
<evidence type="ECO:0000256" key="5">
    <source>
        <dbReference type="ARBA" id="ARBA00022824"/>
    </source>
</evidence>
<comment type="subcellular location">
    <subcellularLocation>
        <location evidence="2">Endoplasmic reticulum membrane</location>
    </subcellularLocation>
</comment>
<evidence type="ECO:0000313" key="11">
    <source>
        <dbReference type="EnsemblMetazoa" id="SMAR008807-PA"/>
    </source>
</evidence>
<dbReference type="GO" id="GO:0004497">
    <property type="term" value="F:monooxygenase activity"/>
    <property type="evidence" value="ECO:0007669"/>
    <property type="project" value="UniProtKB-KW"/>
</dbReference>
<dbReference type="GO" id="GO:0016705">
    <property type="term" value="F:oxidoreductase activity, acting on paired donors, with incorporation or reduction of molecular oxygen"/>
    <property type="evidence" value="ECO:0007669"/>
    <property type="project" value="InterPro"/>
</dbReference>
<evidence type="ECO:0000313" key="12">
    <source>
        <dbReference type="Proteomes" id="UP000014500"/>
    </source>
</evidence>
<dbReference type="PROSITE" id="PS00086">
    <property type="entry name" value="CYTOCHROME_P450"/>
    <property type="match status" value="1"/>
</dbReference>
<keyword evidence="6 9" id="KW-0408">Iron</keyword>
<evidence type="ECO:0000256" key="10">
    <source>
        <dbReference type="RuleBase" id="RU000461"/>
    </source>
</evidence>
<feature type="binding site" description="axial binding residue" evidence="9">
    <location>
        <position position="448"/>
    </location>
    <ligand>
        <name>heme</name>
        <dbReference type="ChEBI" id="CHEBI:30413"/>
    </ligand>
    <ligandPart>
        <name>Fe</name>
        <dbReference type="ChEBI" id="CHEBI:18248"/>
    </ligandPart>
</feature>
<dbReference type="InterPro" id="IPR036396">
    <property type="entry name" value="Cyt_P450_sf"/>
</dbReference>
<reference evidence="11" key="2">
    <citation type="submission" date="2015-02" db="UniProtKB">
        <authorList>
            <consortium name="EnsemblMetazoa"/>
        </authorList>
    </citation>
    <scope>IDENTIFICATION</scope>
</reference>
<keyword evidence="10" id="KW-0560">Oxidoreductase</keyword>
<evidence type="ECO:0000256" key="6">
    <source>
        <dbReference type="ARBA" id="ARBA00023004"/>
    </source>
</evidence>
<dbReference type="CDD" id="cd20628">
    <property type="entry name" value="CYP4"/>
    <property type="match status" value="1"/>
</dbReference>
<dbReference type="PhylomeDB" id="T1J5A9"/>
<dbReference type="InterPro" id="IPR001128">
    <property type="entry name" value="Cyt_P450"/>
</dbReference>
<dbReference type="SUPFAM" id="SSF48264">
    <property type="entry name" value="Cytochrome P450"/>
    <property type="match status" value="1"/>
</dbReference>
<evidence type="ECO:0000256" key="3">
    <source>
        <dbReference type="ARBA" id="ARBA00010617"/>
    </source>
</evidence>
<comment type="cofactor">
    <cofactor evidence="1 9">
        <name>heme</name>
        <dbReference type="ChEBI" id="CHEBI:30413"/>
    </cofactor>
</comment>
<dbReference type="STRING" id="126957.T1J5A9"/>
<keyword evidence="7 10" id="KW-0503">Monooxygenase</keyword>
<dbReference type="eggNOG" id="KOG0157">
    <property type="taxonomic scope" value="Eukaryota"/>
</dbReference>
<organism evidence="11 12">
    <name type="scientific">Strigamia maritima</name>
    <name type="common">European centipede</name>
    <name type="synonym">Geophilus maritimus</name>
    <dbReference type="NCBI Taxonomy" id="126957"/>
    <lineage>
        <taxon>Eukaryota</taxon>
        <taxon>Metazoa</taxon>
        <taxon>Ecdysozoa</taxon>
        <taxon>Arthropoda</taxon>
        <taxon>Myriapoda</taxon>
        <taxon>Chilopoda</taxon>
        <taxon>Pleurostigmophora</taxon>
        <taxon>Geophilomorpha</taxon>
        <taxon>Linotaeniidae</taxon>
        <taxon>Strigamia</taxon>
    </lineage>
</organism>
<evidence type="ECO:0000256" key="1">
    <source>
        <dbReference type="ARBA" id="ARBA00001971"/>
    </source>
</evidence>
<dbReference type="Proteomes" id="UP000014500">
    <property type="component" value="Unassembled WGS sequence"/>
</dbReference>
<dbReference type="GO" id="GO:0005789">
    <property type="term" value="C:endoplasmic reticulum membrane"/>
    <property type="evidence" value="ECO:0007669"/>
    <property type="project" value="UniProtKB-SubCell"/>
</dbReference>
<dbReference type="OMA" id="SHEYHYF"/>
<evidence type="ECO:0000256" key="8">
    <source>
        <dbReference type="ARBA" id="ARBA00023136"/>
    </source>
</evidence>
<evidence type="ECO:0000256" key="4">
    <source>
        <dbReference type="ARBA" id="ARBA00022617"/>
    </source>
</evidence>
<name>T1J5A9_STRMM</name>
<comment type="similarity">
    <text evidence="3 10">Belongs to the cytochrome P450 family.</text>
</comment>
<dbReference type="PANTHER" id="PTHR24291:SF189">
    <property type="entry name" value="CYTOCHROME P450 4C3-RELATED"/>
    <property type="match status" value="1"/>
</dbReference>